<comment type="caution">
    <text evidence="1">The sequence shown here is derived from an EMBL/GenBank/DDBJ whole genome shotgun (WGS) entry which is preliminary data.</text>
</comment>
<name>A0ABW0TTC2_9BACL</name>
<dbReference type="Proteomes" id="UP001596071">
    <property type="component" value="Unassembled WGS sequence"/>
</dbReference>
<dbReference type="EMBL" id="JBHSNP010000002">
    <property type="protein sequence ID" value="MFC5601708.1"/>
    <property type="molecule type" value="Genomic_DNA"/>
</dbReference>
<organism evidence="1 2">
    <name type="scientific">Sporosarcina koreensis</name>
    <dbReference type="NCBI Taxonomy" id="334735"/>
    <lineage>
        <taxon>Bacteria</taxon>
        <taxon>Bacillati</taxon>
        <taxon>Bacillota</taxon>
        <taxon>Bacilli</taxon>
        <taxon>Bacillales</taxon>
        <taxon>Caryophanaceae</taxon>
        <taxon>Sporosarcina</taxon>
    </lineage>
</organism>
<gene>
    <name evidence="1" type="ORF">ACFPTP_00315</name>
</gene>
<proteinExistence type="predicted"/>
<accession>A0ABW0TTC2</accession>
<reference evidence="2" key="1">
    <citation type="journal article" date="2019" name="Int. J. Syst. Evol. Microbiol.">
        <title>The Global Catalogue of Microorganisms (GCM) 10K type strain sequencing project: providing services to taxonomists for standard genome sequencing and annotation.</title>
        <authorList>
            <consortium name="The Broad Institute Genomics Platform"/>
            <consortium name="The Broad Institute Genome Sequencing Center for Infectious Disease"/>
            <person name="Wu L."/>
            <person name="Ma J."/>
        </authorList>
    </citation>
    <scope>NUCLEOTIDE SEQUENCE [LARGE SCALE GENOMIC DNA]</scope>
    <source>
        <strain evidence="2">KACC 11299</strain>
    </source>
</reference>
<evidence type="ECO:0000313" key="1">
    <source>
        <dbReference type="EMBL" id="MFC5601708.1"/>
    </source>
</evidence>
<dbReference type="RefSeq" id="WP_381441344.1">
    <property type="nucleotide sequence ID" value="NZ_JBHSNP010000002.1"/>
</dbReference>
<protein>
    <submittedName>
        <fullName evidence="1">Uncharacterized protein</fullName>
    </submittedName>
</protein>
<keyword evidence="2" id="KW-1185">Reference proteome</keyword>
<sequence>MTKQWNFIIGNKLITIYDTDKNMAEEKAHALYEELQNSDS</sequence>
<evidence type="ECO:0000313" key="2">
    <source>
        <dbReference type="Proteomes" id="UP001596071"/>
    </source>
</evidence>